<dbReference type="AlphaFoldDB" id="A0A9Q0AIX1"/>
<reference evidence="2" key="1">
    <citation type="submission" date="2021-03" db="EMBL/GenBank/DDBJ databases">
        <title>Revisited historic fungal species revealed as producer of novel bioactive compounds through whole genome sequencing and comparative genomics.</title>
        <authorList>
            <person name="Vignolle G.A."/>
            <person name="Hochenegger N."/>
            <person name="Mach R.L."/>
            <person name="Mach-Aigner A.R."/>
            <person name="Javad Rahimi M."/>
            <person name="Salim K.A."/>
            <person name="Chan C.M."/>
            <person name="Lim L.B.L."/>
            <person name="Cai F."/>
            <person name="Druzhinina I.S."/>
            <person name="U'Ren J.M."/>
            <person name="Derntl C."/>
        </authorList>
    </citation>
    <scope>NUCLEOTIDE SEQUENCE</scope>
    <source>
        <strain evidence="2">TUCIM 5799</strain>
    </source>
</reference>
<feature type="compositionally biased region" description="Polar residues" evidence="1">
    <location>
        <begin position="134"/>
        <end position="146"/>
    </location>
</feature>
<evidence type="ECO:0000313" key="3">
    <source>
        <dbReference type="Proteomes" id="UP000829685"/>
    </source>
</evidence>
<evidence type="ECO:0000313" key="2">
    <source>
        <dbReference type="EMBL" id="KAI1855767.1"/>
    </source>
</evidence>
<sequence length="167" mass="16647">MSTGGGAGYNPEDVRNQDKSDKSLLHKLKDAIKPHKHSSAGPTAGHPSSANPPTEGSTATGGESAAHDMRPQEGLRSGGGVEARRAPVEQSMPGATGMRHQGEDTPSGIMGAMMPGGTDEGSSATTKAMGDATRQMTSKMSDNTPDVSKGLKPGIPGGPGSAGTGAA</sequence>
<protein>
    <submittedName>
        <fullName evidence="2">Uncharacterized protein</fullName>
    </submittedName>
</protein>
<organism evidence="2 3">
    <name type="scientific">Neoarthrinium moseri</name>
    <dbReference type="NCBI Taxonomy" id="1658444"/>
    <lineage>
        <taxon>Eukaryota</taxon>
        <taxon>Fungi</taxon>
        <taxon>Dikarya</taxon>
        <taxon>Ascomycota</taxon>
        <taxon>Pezizomycotina</taxon>
        <taxon>Sordariomycetes</taxon>
        <taxon>Xylariomycetidae</taxon>
        <taxon>Amphisphaeriales</taxon>
        <taxon>Apiosporaceae</taxon>
        <taxon>Neoarthrinium</taxon>
    </lineage>
</organism>
<comment type="caution">
    <text evidence="2">The sequence shown here is derived from an EMBL/GenBank/DDBJ whole genome shotgun (WGS) entry which is preliminary data.</text>
</comment>
<feature type="compositionally biased region" description="Basic and acidic residues" evidence="1">
    <location>
        <begin position="12"/>
        <end position="33"/>
    </location>
</feature>
<feature type="region of interest" description="Disordered" evidence="1">
    <location>
        <begin position="1"/>
        <end position="167"/>
    </location>
</feature>
<accession>A0A9Q0AIX1</accession>
<name>A0A9Q0AIX1_9PEZI</name>
<feature type="compositionally biased region" description="Polar residues" evidence="1">
    <location>
        <begin position="46"/>
        <end position="61"/>
    </location>
</feature>
<feature type="compositionally biased region" description="Gly residues" evidence="1">
    <location>
        <begin position="155"/>
        <end position="167"/>
    </location>
</feature>
<evidence type="ECO:0000256" key="1">
    <source>
        <dbReference type="SAM" id="MobiDB-lite"/>
    </source>
</evidence>
<proteinExistence type="predicted"/>
<dbReference type="EMBL" id="JAFIMR010000050">
    <property type="protein sequence ID" value="KAI1855767.1"/>
    <property type="molecule type" value="Genomic_DNA"/>
</dbReference>
<gene>
    <name evidence="2" type="ORF">JX265_012212</name>
</gene>
<dbReference type="OrthoDB" id="5230286at2759"/>
<dbReference type="Proteomes" id="UP000829685">
    <property type="component" value="Unassembled WGS sequence"/>
</dbReference>
<keyword evidence="3" id="KW-1185">Reference proteome</keyword>